<reference evidence="4 5" key="1">
    <citation type="submission" date="2020-10" db="EMBL/GenBank/DDBJ databases">
        <authorList>
            <person name="Castelo-Branco R."/>
            <person name="Eusebio N."/>
            <person name="Adriana R."/>
            <person name="Vieira A."/>
            <person name="Brugerolle De Fraissinette N."/>
            <person name="Rezende De Castro R."/>
            <person name="Schneider M.P."/>
            <person name="Vasconcelos V."/>
            <person name="Leao P.N."/>
        </authorList>
    </citation>
    <scope>NUCLEOTIDE SEQUENCE [LARGE SCALE GENOMIC DNA]</scope>
    <source>
        <strain evidence="4 5">LEGE 06123</strain>
    </source>
</reference>
<comment type="similarity">
    <text evidence="1">Belongs to the phosphate/phosphite/phosphonate binding protein family.</text>
</comment>
<dbReference type="PANTHER" id="PTHR35841">
    <property type="entry name" value="PHOSPHONATES-BINDING PERIPLASMIC PROTEIN"/>
    <property type="match status" value="1"/>
</dbReference>
<dbReference type="EMBL" id="JADEWN010000026">
    <property type="protein sequence ID" value="MBE9191106.1"/>
    <property type="molecule type" value="Genomic_DNA"/>
</dbReference>
<proteinExistence type="inferred from homology"/>
<evidence type="ECO:0000313" key="4">
    <source>
        <dbReference type="EMBL" id="MBE9191106.1"/>
    </source>
</evidence>
<keyword evidence="2 3" id="KW-0732">Signal</keyword>
<dbReference type="CDD" id="cd01071">
    <property type="entry name" value="PBP2_PhnD_like"/>
    <property type="match status" value="1"/>
</dbReference>
<keyword evidence="5" id="KW-1185">Reference proteome</keyword>
<comment type="caution">
    <text evidence="4">The sequence shown here is derived from an EMBL/GenBank/DDBJ whole genome shotgun (WGS) entry which is preliminary data.</text>
</comment>
<evidence type="ECO:0000256" key="3">
    <source>
        <dbReference type="SAM" id="SignalP"/>
    </source>
</evidence>
<evidence type="ECO:0000256" key="2">
    <source>
        <dbReference type="ARBA" id="ARBA00022729"/>
    </source>
</evidence>
<dbReference type="Proteomes" id="UP000651156">
    <property type="component" value="Unassembled WGS sequence"/>
</dbReference>
<dbReference type="PROSITE" id="PS51257">
    <property type="entry name" value="PROKAR_LIPOPROTEIN"/>
    <property type="match status" value="1"/>
</dbReference>
<feature type="signal peptide" evidence="3">
    <location>
        <begin position="1"/>
        <end position="22"/>
    </location>
</feature>
<gene>
    <name evidence="4" type="ORF">IQ230_12225</name>
</gene>
<accession>A0ABR9US62</accession>
<dbReference type="Pfam" id="PF12974">
    <property type="entry name" value="Phosphonate-bd"/>
    <property type="match status" value="1"/>
</dbReference>
<organism evidence="4 5">
    <name type="scientific">Gloeocapsopsis crepidinum LEGE 06123</name>
    <dbReference type="NCBI Taxonomy" id="588587"/>
    <lineage>
        <taxon>Bacteria</taxon>
        <taxon>Bacillati</taxon>
        <taxon>Cyanobacteriota</taxon>
        <taxon>Cyanophyceae</taxon>
        <taxon>Oscillatoriophycideae</taxon>
        <taxon>Chroococcales</taxon>
        <taxon>Chroococcaceae</taxon>
        <taxon>Gloeocapsopsis</taxon>
    </lineage>
</organism>
<dbReference type="Gene3D" id="3.40.190.10">
    <property type="entry name" value="Periplasmic binding protein-like II"/>
    <property type="match status" value="2"/>
</dbReference>
<dbReference type="NCBIfam" id="TIGR01098">
    <property type="entry name" value="3A0109s03R"/>
    <property type="match status" value="1"/>
</dbReference>
<evidence type="ECO:0000256" key="1">
    <source>
        <dbReference type="ARBA" id="ARBA00007162"/>
    </source>
</evidence>
<sequence>MFKSRWIQGVLLGIMAMLVVVACTPTTTQNSNNSPEVASLTRLTFGVGPYFPIPNENRKQFEPLFNALAEQVNLPAEVTVADDWIGISEALRSRTLDVAWLGPWGYMLARHNDPSLQAIATVKYKDKPTYYSVLMARADAPFNTLEEAIAQSQQGTKLRLSLADVGSTSGWLVPQAEFKRRNLDPKVVFDYNEGASHAAQAIAVLSNQVDIASDYDRNLDVLTDEGKIDKSKLKIIWQSEPLPNDPIVVRGDFPETIRTQLQEALVNLPPEQAKTLLPKNYTGFITSDGSNYASIEQAGLLVGKLK</sequence>
<dbReference type="SUPFAM" id="SSF53850">
    <property type="entry name" value="Periplasmic binding protein-like II"/>
    <property type="match status" value="1"/>
</dbReference>
<dbReference type="PANTHER" id="PTHR35841:SF1">
    <property type="entry name" value="PHOSPHONATES-BINDING PERIPLASMIC PROTEIN"/>
    <property type="match status" value="1"/>
</dbReference>
<protein>
    <submittedName>
        <fullName evidence="4">Phosphate/phosphite/phosphonate ABC transporter substrate-binding protein</fullName>
    </submittedName>
</protein>
<dbReference type="InterPro" id="IPR005770">
    <property type="entry name" value="PhnD"/>
</dbReference>
<feature type="chain" id="PRO_5045479845" evidence="3">
    <location>
        <begin position="23"/>
        <end position="306"/>
    </location>
</feature>
<name>A0ABR9US62_9CHRO</name>
<dbReference type="RefSeq" id="WP_193932264.1">
    <property type="nucleotide sequence ID" value="NZ_CAWPMZ010000052.1"/>
</dbReference>
<evidence type="ECO:0000313" key="5">
    <source>
        <dbReference type="Proteomes" id="UP000651156"/>
    </source>
</evidence>